<dbReference type="GO" id="GO:0005829">
    <property type="term" value="C:cytosol"/>
    <property type="evidence" value="ECO:0007669"/>
    <property type="project" value="TreeGrafter"/>
</dbReference>
<protein>
    <recommendedName>
        <fullName evidence="9">Aspartokinase</fullName>
        <ecNumber evidence="9">2.7.2.4</ecNumber>
    </recommendedName>
</protein>
<dbReference type="InterPro" id="IPR005260">
    <property type="entry name" value="Asp_kin_monofn"/>
</dbReference>
<feature type="domain" description="Aspartate/glutamate/uridylate kinase" evidence="11">
    <location>
        <begin position="6"/>
        <end position="284"/>
    </location>
</feature>
<comment type="similarity">
    <text evidence="2 9">Belongs to the aspartokinase family.</text>
</comment>
<gene>
    <name evidence="12" type="ORF">CRP01_04855</name>
</gene>
<feature type="binding site" evidence="8">
    <location>
        <begin position="9"/>
        <end position="12"/>
    </location>
    <ligand>
        <name>ATP</name>
        <dbReference type="ChEBI" id="CHEBI:30616"/>
    </ligand>
</feature>
<dbReference type="EMBL" id="PDUD01000007">
    <property type="protein sequence ID" value="PHN07728.1"/>
    <property type="molecule type" value="Genomic_DNA"/>
</dbReference>
<comment type="pathway">
    <text evidence="1 10">Amino-acid biosynthesis; L-lysine biosynthesis via DAP pathway; (S)-tetrahydrodipicolinate from L-aspartate: step 1/4.</text>
</comment>
<evidence type="ECO:0000256" key="6">
    <source>
        <dbReference type="ARBA" id="ARBA00022840"/>
    </source>
</evidence>
<evidence type="ECO:0000313" key="12">
    <source>
        <dbReference type="EMBL" id="PHN07728.1"/>
    </source>
</evidence>
<dbReference type="PIRSF" id="PIRSF000726">
    <property type="entry name" value="Asp_kin"/>
    <property type="match status" value="1"/>
</dbReference>
<dbReference type="InterPro" id="IPR042199">
    <property type="entry name" value="AsparK_Bifunc_asparK/hSer_DH"/>
</dbReference>
<comment type="pathway">
    <text evidence="10">Amino-acid biosynthesis; L-methionine biosynthesis via de novo pathway; L-homoserine from L-aspartate: step 1/3.</text>
</comment>
<dbReference type="GO" id="GO:0005524">
    <property type="term" value="F:ATP binding"/>
    <property type="evidence" value="ECO:0007669"/>
    <property type="project" value="UniProtKB-KW"/>
</dbReference>
<name>A0A2D0NH32_FLAN2</name>
<dbReference type="PANTHER" id="PTHR21499:SF59">
    <property type="entry name" value="ASPARTOKINASE"/>
    <property type="match status" value="1"/>
</dbReference>
<evidence type="ECO:0000256" key="10">
    <source>
        <dbReference type="RuleBase" id="RU004249"/>
    </source>
</evidence>
<dbReference type="NCBIfam" id="TIGR00657">
    <property type="entry name" value="asp_kinases"/>
    <property type="match status" value="1"/>
</dbReference>
<feature type="binding site" evidence="8">
    <location>
        <position position="47"/>
    </location>
    <ligand>
        <name>substrate</name>
    </ligand>
</feature>
<dbReference type="Pfam" id="PF00696">
    <property type="entry name" value="AA_kinase"/>
    <property type="match status" value="1"/>
</dbReference>
<feature type="binding site" evidence="8">
    <location>
        <position position="238"/>
    </location>
    <ligand>
        <name>ATP</name>
        <dbReference type="ChEBI" id="CHEBI:30616"/>
    </ligand>
</feature>
<keyword evidence="13" id="KW-1185">Reference proteome</keyword>
<dbReference type="Proteomes" id="UP000223913">
    <property type="component" value="Unassembled WGS sequence"/>
</dbReference>
<dbReference type="GO" id="GO:0009089">
    <property type="term" value="P:lysine biosynthetic process via diaminopimelate"/>
    <property type="evidence" value="ECO:0007669"/>
    <property type="project" value="UniProtKB-UniPathway"/>
</dbReference>
<sequence length="430" mass="49198">MKKTLKVFKFGGASLKDADRIRNVAEILKTFEQDQILIVVSAMGKVTDGMEKVVEAHNAQTGEATALLEAVKQQHYQICAELLGTEHEVYDLINDTFVEVEWVLDEEPHDNYDYMYDQIVSVGELVSSRIVHAYLNSIGLATQWLDARDIIQTDNIFREGWVQWEATQERADRIVKPMLEAPGFLITQGFIGSTSENFTTTLGREGSDYTAAIFSFCLDAESMTIWKDVPGVLTADPRVFENVTKLDRLSYKEAIEMTYYGAKVIHPKTIKPIQNKNIPLYVKSFLEPAGEGTYISDEVDDAYPPMVAIEQDQALLQISTRDFSFVAEHHISHIFNLVAEFRLQVNMMQNTAISFVLCMNDIDDKVDRFAARLQDQFKVLIDRDLELITVRHYQKPILDRLREGKMVLLEERIRKTVQMVVKTVPVMRRK</sequence>
<dbReference type="UniPathway" id="UPA00034">
    <property type="reaction ID" value="UER00015"/>
</dbReference>
<dbReference type="GO" id="GO:0009090">
    <property type="term" value="P:homoserine biosynthetic process"/>
    <property type="evidence" value="ECO:0007669"/>
    <property type="project" value="TreeGrafter"/>
</dbReference>
<evidence type="ECO:0000256" key="8">
    <source>
        <dbReference type="PIRSR" id="PIRSR000726-1"/>
    </source>
</evidence>
<feature type="binding site" evidence="8">
    <location>
        <position position="124"/>
    </location>
    <ligand>
        <name>substrate</name>
    </ligand>
</feature>
<keyword evidence="10" id="KW-0028">Amino-acid biosynthesis</keyword>
<keyword evidence="6 8" id="KW-0067">ATP-binding</keyword>
<dbReference type="InterPro" id="IPR001048">
    <property type="entry name" value="Asp/Glu/Uridylate_kinase"/>
</dbReference>
<reference evidence="12 13" key="1">
    <citation type="submission" date="2017-10" db="EMBL/GenBank/DDBJ databases">
        <title>The draft genome sequence of Lewinella nigricans NBRC 102662.</title>
        <authorList>
            <person name="Wang K."/>
        </authorList>
    </citation>
    <scope>NUCLEOTIDE SEQUENCE [LARGE SCALE GENOMIC DNA]</scope>
    <source>
        <strain evidence="12 13">NBRC 102662</strain>
    </source>
</reference>
<keyword evidence="3 9" id="KW-0808">Transferase</keyword>
<proteinExistence type="inferred from homology"/>
<accession>A0A2D0NH32</accession>
<feature type="binding site" evidence="8">
    <location>
        <begin position="263"/>
        <end position="264"/>
    </location>
    <ligand>
        <name>ATP</name>
        <dbReference type="ChEBI" id="CHEBI:30616"/>
    </ligand>
</feature>
<dbReference type="InterPro" id="IPR001341">
    <property type="entry name" value="Asp_kinase"/>
</dbReference>
<dbReference type="RefSeq" id="WP_099148884.1">
    <property type="nucleotide sequence ID" value="NZ_PDUD01000007.1"/>
</dbReference>
<dbReference type="Gene3D" id="3.40.1160.10">
    <property type="entry name" value="Acetylglutamate kinase-like"/>
    <property type="match status" value="1"/>
</dbReference>
<dbReference type="GO" id="GO:0004072">
    <property type="term" value="F:aspartate kinase activity"/>
    <property type="evidence" value="ECO:0007669"/>
    <property type="project" value="UniProtKB-EC"/>
</dbReference>
<comment type="caution">
    <text evidence="12">The sequence shown here is derived from an EMBL/GenBank/DDBJ whole genome shotgun (WGS) entry which is preliminary data.</text>
</comment>
<dbReference type="SUPFAM" id="SSF53633">
    <property type="entry name" value="Carbamate kinase-like"/>
    <property type="match status" value="1"/>
</dbReference>
<evidence type="ECO:0000256" key="5">
    <source>
        <dbReference type="ARBA" id="ARBA00022777"/>
    </source>
</evidence>
<dbReference type="UniPathway" id="UPA00050">
    <property type="reaction ID" value="UER00461"/>
</dbReference>
<dbReference type="InterPro" id="IPR036393">
    <property type="entry name" value="AceGlu_kinase-like_sf"/>
</dbReference>
<evidence type="ECO:0000256" key="3">
    <source>
        <dbReference type="ARBA" id="ARBA00022679"/>
    </source>
</evidence>
<evidence type="ECO:0000256" key="9">
    <source>
        <dbReference type="RuleBase" id="RU003448"/>
    </source>
</evidence>
<keyword evidence="4 8" id="KW-0547">Nucleotide-binding</keyword>
<comment type="catalytic activity">
    <reaction evidence="7 9">
        <text>L-aspartate + ATP = 4-phospho-L-aspartate + ADP</text>
        <dbReference type="Rhea" id="RHEA:23776"/>
        <dbReference type="ChEBI" id="CHEBI:29991"/>
        <dbReference type="ChEBI" id="CHEBI:30616"/>
        <dbReference type="ChEBI" id="CHEBI:57535"/>
        <dbReference type="ChEBI" id="CHEBI:456216"/>
        <dbReference type="EC" id="2.7.2.4"/>
    </reaction>
</comment>
<evidence type="ECO:0000256" key="1">
    <source>
        <dbReference type="ARBA" id="ARBA00004766"/>
    </source>
</evidence>
<evidence type="ECO:0000256" key="2">
    <source>
        <dbReference type="ARBA" id="ARBA00010122"/>
    </source>
</evidence>
<dbReference type="UniPathway" id="UPA00051">
    <property type="reaction ID" value="UER00462"/>
</dbReference>
<evidence type="ECO:0000313" key="13">
    <source>
        <dbReference type="Proteomes" id="UP000223913"/>
    </source>
</evidence>
<keyword evidence="5 9" id="KW-0418">Kinase</keyword>
<dbReference type="AlphaFoldDB" id="A0A2D0NH32"/>
<evidence type="ECO:0000259" key="11">
    <source>
        <dbReference type="Pfam" id="PF00696"/>
    </source>
</evidence>
<evidence type="ECO:0000256" key="4">
    <source>
        <dbReference type="ARBA" id="ARBA00022741"/>
    </source>
</evidence>
<comment type="pathway">
    <text evidence="10">Amino-acid biosynthesis; L-threonine biosynthesis; L-threonine from L-aspartate: step 1/5.</text>
</comment>
<organism evidence="12 13">
    <name type="scientific">Flavilitoribacter nigricans (strain ATCC 23147 / DSM 23189 / NBRC 102662 / NCIMB 1420 / SS-2)</name>
    <name type="common">Lewinella nigricans</name>
    <dbReference type="NCBI Taxonomy" id="1122177"/>
    <lineage>
        <taxon>Bacteria</taxon>
        <taxon>Pseudomonadati</taxon>
        <taxon>Bacteroidota</taxon>
        <taxon>Saprospiria</taxon>
        <taxon>Saprospirales</taxon>
        <taxon>Lewinellaceae</taxon>
        <taxon>Flavilitoribacter</taxon>
    </lineage>
</organism>
<evidence type="ECO:0000256" key="7">
    <source>
        <dbReference type="ARBA" id="ARBA00047872"/>
    </source>
</evidence>
<dbReference type="EC" id="2.7.2.4" evidence="9"/>
<dbReference type="Gene3D" id="1.20.120.1320">
    <property type="entry name" value="Aspartokinase, catalytic domain"/>
    <property type="match status" value="1"/>
</dbReference>
<dbReference type="GO" id="GO:0009088">
    <property type="term" value="P:threonine biosynthetic process"/>
    <property type="evidence" value="ECO:0007669"/>
    <property type="project" value="UniProtKB-UniPathway"/>
</dbReference>
<dbReference type="OrthoDB" id="9799110at2"/>
<dbReference type="PANTHER" id="PTHR21499">
    <property type="entry name" value="ASPARTATE KINASE"/>
    <property type="match status" value="1"/>
</dbReference>